<dbReference type="Gene3D" id="3.40.710.10">
    <property type="entry name" value="DD-peptidase/beta-lactamase superfamily"/>
    <property type="match status" value="1"/>
</dbReference>
<dbReference type="GO" id="GO:0016020">
    <property type="term" value="C:membrane"/>
    <property type="evidence" value="ECO:0007669"/>
    <property type="project" value="UniProtKB-SubCell"/>
</dbReference>
<dbReference type="PATRIC" id="fig|1423766.4.peg.2669"/>
<evidence type="ECO:0000313" key="7">
    <source>
        <dbReference type="Proteomes" id="UP000051439"/>
    </source>
</evidence>
<feature type="domain" description="Beta-lactamase-related" evidence="5">
    <location>
        <begin position="74"/>
        <end position="382"/>
    </location>
</feature>
<dbReference type="SUPFAM" id="SSF56601">
    <property type="entry name" value="beta-lactamase/transpeptidase-like"/>
    <property type="match status" value="1"/>
</dbReference>
<keyword evidence="4" id="KW-1133">Transmembrane helix</keyword>
<sequence>MHRGRIYVYIFLTLLVVGTVGGLSYWRYQKHEAQVTRTQQKVKSVKKVRSKDKQQASQDTTNGFTTKHLSQSQRVTNYLKRNHFVGSALLVKGGRIIYRKGFGYADYAKRQVNRPNSEYQILSIQKSLTAVCVMKLITEGRLSLNTKLAKFYPAIRNAKRITIRNLLDMNSGLSLSSGGASEPLREKSVVNFAAKNLASRSSELGQWSYQPVNYVLLAGIISKLTHETYRHNFYQAFVYPFDLQRTGFVQKWPTSLDKTVGYRYQVVAQTKQNYKKLFKEKRSEMQNELGTGQVYMSPLDLFKAEREILRGKVISKRAVAVLHAPGSSSTYGGGVYNQANGIRSHGVGYGYEASILMTRNGNTGVVLMTNNYRPAAPVQNPAVRLFTDLVSDKLA</sequence>
<organism evidence="6 7">
    <name type="scientific">Lentilactobacillus kisonensis DSM 19906 = JCM 15041</name>
    <dbReference type="NCBI Taxonomy" id="1423766"/>
    <lineage>
        <taxon>Bacteria</taxon>
        <taxon>Bacillati</taxon>
        <taxon>Bacillota</taxon>
        <taxon>Bacilli</taxon>
        <taxon>Lactobacillales</taxon>
        <taxon>Lactobacillaceae</taxon>
        <taxon>Lentilactobacillus</taxon>
    </lineage>
</organism>
<dbReference type="InterPro" id="IPR050491">
    <property type="entry name" value="AmpC-like"/>
</dbReference>
<comment type="caution">
    <text evidence="6">The sequence shown here is derived from an EMBL/GenBank/DDBJ whole genome shotgun (WGS) entry which is preliminary data.</text>
</comment>
<gene>
    <name evidence="6" type="ORF">FC98_GL002560</name>
</gene>
<dbReference type="EMBL" id="AZEB01000007">
    <property type="protein sequence ID" value="KRL22424.1"/>
    <property type="molecule type" value="Genomic_DNA"/>
</dbReference>
<evidence type="ECO:0000256" key="4">
    <source>
        <dbReference type="SAM" id="Phobius"/>
    </source>
</evidence>
<accession>A0A0R1P1G6</accession>
<reference evidence="6 7" key="1">
    <citation type="journal article" date="2015" name="Genome Announc.">
        <title>Expanding the biotechnology potential of lactobacilli through comparative genomics of 213 strains and associated genera.</title>
        <authorList>
            <person name="Sun Z."/>
            <person name="Harris H.M."/>
            <person name="McCann A."/>
            <person name="Guo C."/>
            <person name="Argimon S."/>
            <person name="Zhang W."/>
            <person name="Yang X."/>
            <person name="Jeffery I.B."/>
            <person name="Cooney J.C."/>
            <person name="Kagawa T.F."/>
            <person name="Liu W."/>
            <person name="Song Y."/>
            <person name="Salvetti E."/>
            <person name="Wrobel A."/>
            <person name="Rasinkangas P."/>
            <person name="Parkhill J."/>
            <person name="Rea M.C."/>
            <person name="O'Sullivan O."/>
            <person name="Ritari J."/>
            <person name="Douillard F.P."/>
            <person name="Paul Ross R."/>
            <person name="Yang R."/>
            <person name="Briner A.E."/>
            <person name="Felis G.E."/>
            <person name="de Vos W.M."/>
            <person name="Barrangou R."/>
            <person name="Klaenhammer T.R."/>
            <person name="Caufield P.W."/>
            <person name="Cui Y."/>
            <person name="Zhang H."/>
            <person name="O'Toole P.W."/>
        </authorList>
    </citation>
    <scope>NUCLEOTIDE SEQUENCE [LARGE SCALE GENOMIC DNA]</scope>
    <source>
        <strain evidence="6 7">DSM 19906</strain>
    </source>
</reference>
<dbReference type="InterPro" id="IPR012338">
    <property type="entry name" value="Beta-lactam/transpept-like"/>
</dbReference>
<keyword evidence="4" id="KW-0812">Transmembrane</keyword>
<dbReference type="InterPro" id="IPR001466">
    <property type="entry name" value="Beta-lactam-related"/>
</dbReference>
<proteinExistence type="predicted"/>
<feature type="region of interest" description="Disordered" evidence="3">
    <location>
        <begin position="44"/>
        <end position="68"/>
    </location>
</feature>
<evidence type="ECO:0000259" key="5">
    <source>
        <dbReference type="Pfam" id="PF00144"/>
    </source>
</evidence>
<keyword evidence="2 4" id="KW-0472">Membrane</keyword>
<feature type="transmembrane region" description="Helical" evidence="4">
    <location>
        <begin position="6"/>
        <end position="26"/>
    </location>
</feature>
<evidence type="ECO:0000256" key="3">
    <source>
        <dbReference type="SAM" id="MobiDB-lite"/>
    </source>
</evidence>
<evidence type="ECO:0000256" key="2">
    <source>
        <dbReference type="ARBA" id="ARBA00023136"/>
    </source>
</evidence>
<dbReference type="PANTHER" id="PTHR46825">
    <property type="entry name" value="D-ALANYL-D-ALANINE-CARBOXYPEPTIDASE/ENDOPEPTIDASE AMPH"/>
    <property type="match status" value="1"/>
</dbReference>
<evidence type="ECO:0000256" key="1">
    <source>
        <dbReference type="ARBA" id="ARBA00004370"/>
    </source>
</evidence>
<evidence type="ECO:0000313" key="6">
    <source>
        <dbReference type="EMBL" id="KRL22424.1"/>
    </source>
</evidence>
<dbReference type="RefSeq" id="WP_056949290.1">
    <property type="nucleotide sequence ID" value="NZ_AZEB01000007.1"/>
</dbReference>
<dbReference type="PANTHER" id="PTHR46825:SF11">
    <property type="entry name" value="PENICILLIN-BINDING PROTEIN 4"/>
    <property type="match status" value="1"/>
</dbReference>
<comment type="subcellular location">
    <subcellularLocation>
        <location evidence="1">Membrane</location>
    </subcellularLocation>
</comment>
<keyword evidence="7" id="KW-1185">Reference proteome</keyword>
<dbReference type="AlphaFoldDB" id="A0A0R1P1G6"/>
<dbReference type="Proteomes" id="UP000051439">
    <property type="component" value="Unassembled WGS sequence"/>
</dbReference>
<dbReference type="Pfam" id="PF00144">
    <property type="entry name" value="Beta-lactamase"/>
    <property type="match status" value="1"/>
</dbReference>
<name>A0A0R1P1G6_9LACO</name>
<feature type="compositionally biased region" description="Polar residues" evidence="3">
    <location>
        <begin position="56"/>
        <end position="68"/>
    </location>
</feature>
<protein>
    <submittedName>
        <fullName evidence="6">Beta-lactamase</fullName>
    </submittedName>
</protein>